<evidence type="ECO:0000313" key="2">
    <source>
        <dbReference type="Proteomes" id="UP000247681"/>
    </source>
</evidence>
<proteinExistence type="predicted"/>
<keyword evidence="2" id="KW-1185">Reference proteome</keyword>
<accession>A0A2V4C692</accession>
<dbReference type="InterPro" id="IPR036648">
    <property type="entry name" value="CN_Hdrase_a/SCN_Hdrase_g_sf"/>
</dbReference>
<name>A0A2V4C692_9FLAO</name>
<dbReference type="RefSeq" id="WP_110345691.1">
    <property type="nucleotide sequence ID" value="NZ_QJHL01000001.1"/>
</dbReference>
<reference evidence="1 2" key="1">
    <citation type="submission" date="2018-05" db="EMBL/GenBank/DDBJ databases">
        <title>Flavobacterium sp. strain IMCC34758, incomplete genome.</title>
        <authorList>
            <person name="Joung Y."/>
        </authorList>
    </citation>
    <scope>NUCLEOTIDE SEQUENCE [LARGE SCALE GENOMIC DNA]</scope>
    <source>
        <strain evidence="1 2">IMCC34758</strain>
    </source>
</reference>
<protein>
    <submittedName>
        <fullName evidence="1">TOMM propeptide domain-containing protein</fullName>
    </submittedName>
</protein>
<dbReference type="Proteomes" id="UP000247681">
    <property type="component" value="Unassembled WGS sequence"/>
</dbReference>
<dbReference type="AlphaFoldDB" id="A0A2V4C692"/>
<sequence>MEQKKEEEVLRLIISKAWEDINFRKSLVSDPIKAIEDLTGAKIVLPEGKTLVINDQTDKTKVYVNIPSEPNIEDIELSESELEIIAGGGQTVWPDLINSLFPALKNYIIV</sequence>
<comment type="caution">
    <text evidence="1">The sequence shown here is derived from an EMBL/GenBank/DDBJ whole genome shotgun (WGS) entry which is preliminary data.</text>
</comment>
<evidence type="ECO:0000313" key="1">
    <source>
        <dbReference type="EMBL" id="PXY46685.1"/>
    </source>
</evidence>
<dbReference type="EMBL" id="QJHL01000001">
    <property type="protein sequence ID" value="PXY46685.1"/>
    <property type="molecule type" value="Genomic_DNA"/>
</dbReference>
<organism evidence="1 2">
    <name type="scientific">Flavobacterium hydrophilum</name>
    <dbReference type="NCBI Taxonomy" id="2211445"/>
    <lineage>
        <taxon>Bacteria</taxon>
        <taxon>Pseudomonadati</taxon>
        <taxon>Bacteroidota</taxon>
        <taxon>Flavobacteriia</taxon>
        <taxon>Flavobacteriales</taxon>
        <taxon>Flavobacteriaceae</taxon>
        <taxon>Flavobacterium</taxon>
    </lineage>
</organism>
<dbReference type="SUPFAM" id="SSF56209">
    <property type="entry name" value="Nitrile hydratase alpha chain"/>
    <property type="match status" value="1"/>
</dbReference>
<dbReference type="Gene3D" id="3.90.330.10">
    <property type="entry name" value="Nitrile hydratase alpha /Thiocyanate hydrolase gamma"/>
    <property type="match status" value="1"/>
</dbReference>
<dbReference type="OrthoDB" id="1275056at2"/>
<gene>
    <name evidence="1" type="ORF">DMB68_05845</name>
</gene>
<dbReference type="GO" id="GO:0046914">
    <property type="term" value="F:transition metal ion binding"/>
    <property type="evidence" value="ECO:0007669"/>
    <property type="project" value="InterPro"/>
</dbReference>
<dbReference type="GO" id="GO:0003824">
    <property type="term" value="F:catalytic activity"/>
    <property type="evidence" value="ECO:0007669"/>
    <property type="project" value="InterPro"/>
</dbReference>